<accession>A0AAE1PHM6</accession>
<feature type="compositionally biased region" description="Polar residues" evidence="1">
    <location>
        <begin position="877"/>
        <end position="905"/>
    </location>
</feature>
<protein>
    <submittedName>
        <fullName evidence="2">Uncharacterized protein</fullName>
    </submittedName>
</protein>
<evidence type="ECO:0000256" key="1">
    <source>
        <dbReference type="SAM" id="MobiDB-lite"/>
    </source>
</evidence>
<comment type="caution">
    <text evidence="2">The sequence shown here is derived from an EMBL/GenBank/DDBJ whole genome shotgun (WGS) entry which is preliminary data.</text>
</comment>
<gene>
    <name evidence="2" type="ORF">Pmani_020811</name>
</gene>
<feature type="compositionally biased region" description="Low complexity" evidence="1">
    <location>
        <begin position="829"/>
        <end position="842"/>
    </location>
</feature>
<feature type="region of interest" description="Disordered" evidence="1">
    <location>
        <begin position="1"/>
        <end position="38"/>
    </location>
</feature>
<feature type="region of interest" description="Disordered" evidence="1">
    <location>
        <begin position="1104"/>
        <end position="1123"/>
    </location>
</feature>
<feature type="region of interest" description="Disordered" evidence="1">
    <location>
        <begin position="84"/>
        <end position="128"/>
    </location>
</feature>
<keyword evidence="3" id="KW-1185">Reference proteome</keyword>
<feature type="region of interest" description="Disordered" evidence="1">
    <location>
        <begin position="785"/>
        <end position="905"/>
    </location>
</feature>
<sequence>MDNHDKENKGYERPQHRRDRSRRSSILKDSPSRNCTLEPECTMSTFSRRSSKRVSFADTKTIKEFVKMHCGNTEWNSSYEATAITDSSSSNSDSSKPHSLDESSIHPDERPHPTLSSTTLQDAVVSDEEDIKETTTFLQQYMSLSESINTSRPGTHEQVLSNSDDDEGDTTNPANFLSNFLKLTSNPGSMQNMELTTAASQVPRLTQNPTHNMELTTAASKVPLLTQDLTMELTTAASQMPRLTQDLTQNMELTTATSQIPRLTQDLTQNMELTIAASQIPRLTQDLTQNMELTTAASQIPRLTQDLTQNMELTTAASQIPRLTQDQNMELTTAASQIPRLTQDQNMELTTAASQIPRLTQDQNMELTTASSQIPRLTQDQNMELTTAACQIPRLTQDQNMELTAAACKVPLLTQDLTQNMELTTAASQMPRLTQDQNMELTTAACQMPRLTQDLTQNMELTTAASQMPRLTQDQNMELTTAASQIPRLTQDQNMELTTAACQMPRLTQDQNMELTTAASQILRLTQNMELTTTASQIPRLTQDQNMELTSTTSQIPRLTQDLTQNMELTTAASQIPGLTQNMELTTAASQVPRLTQELTQNMELTTAASQVPRLTQDLMQNMELTTAASQFPRLTQQLTPHMELTTAASQVPKLTQELTQNMELTTAASQVSRLTQGVLTHNLDIATMKSGGVTLLPEHHLTSNFVGISDSVSMTADKEQLSSQSTQVEHNNVSIIQQCHDSQMLHRPTTLLQSQSLLNKDVVQYNSQGSPVTDDQVNLDDCIIKSSKNNSDPDECTRKDIREERTSGKEPDSQVVHSYQLSCGLQEAQTSASSHSSHQSTNSLVQTSDCKKRSPSPTEESEQSPKRFGNEGRCIYSQSSPNHSINTTQHTTASSQKTNPPPTLLTSVGPSLLGEELLDDINISLVESMNDSAGELSTSDFPPQVHHQHSSIKKDEKCPKRRSLAAEAIKNAMPLISSFMEQVKKADESQCVMEVDETEVYQTYMLIKPNTTSTLTINEQLLADDNTVANVETSSCTVTEAVLDTSTTAALVPDNNSSISAVEGNNISYNLPSHNHSHTTTVQMNTTTVSNISTCCIVQEEPNESKHQQQIVPNNNNNDKDDDESVVMDLSSVSTPNINTSNTKPRELLVYNLEDEQDNNKLYVSHEQQKCMGWCSLTQGSTFTVTSGEKWTLIKADTDKWKLQFNRSPLKLILDLAGYGHHAIITTANHSLHPHTVKTPLGRLVLSVLGCRVSDALTGLSGIPVCEAGPTLTKVHTAYQDINTLMMELFELSCTYITEFTHNSIKVTVSSLKAHVRVDIEVFLEPPHPQPHLPYTITFSSSVIIGNLRQQLIEDVMAGVGDGPNRIQRLIKTVDSFIQKLIS</sequence>
<feature type="compositionally biased region" description="Basic and acidic residues" evidence="1">
    <location>
        <begin position="1"/>
        <end position="14"/>
    </location>
</feature>
<feature type="region of interest" description="Disordered" evidence="1">
    <location>
        <begin position="935"/>
        <end position="961"/>
    </location>
</feature>
<feature type="compositionally biased region" description="Basic residues" evidence="1">
    <location>
        <begin position="15"/>
        <end position="25"/>
    </location>
</feature>
<evidence type="ECO:0000313" key="2">
    <source>
        <dbReference type="EMBL" id="KAK4307422.1"/>
    </source>
</evidence>
<feature type="region of interest" description="Disordered" evidence="1">
    <location>
        <begin position="146"/>
        <end position="173"/>
    </location>
</feature>
<dbReference type="EMBL" id="JAWZYT010002008">
    <property type="protein sequence ID" value="KAK4307422.1"/>
    <property type="molecule type" value="Genomic_DNA"/>
</dbReference>
<organism evidence="2 3">
    <name type="scientific">Petrolisthes manimaculis</name>
    <dbReference type="NCBI Taxonomy" id="1843537"/>
    <lineage>
        <taxon>Eukaryota</taxon>
        <taxon>Metazoa</taxon>
        <taxon>Ecdysozoa</taxon>
        <taxon>Arthropoda</taxon>
        <taxon>Crustacea</taxon>
        <taxon>Multicrustacea</taxon>
        <taxon>Malacostraca</taxon>
        <taxon>Eumalacostraca</taxon>
        <taxon>Eucarida</taxon>
        <taxon>Decapoda</taxon>
        <taxon>Pleocyemata</taxon>
        <taxon>Anomura</taxon>
        <taxon>Galatheoidea</taxon>
        <taxon>Porcellanidae</taxon>
        <taxon>Petrolisthes</taxon>
    </lineage>
</organism>
<feature type="compositionally biased region" description="Basic and acidic residues" evidence="1">
    <location>
        <begin position="95"/>
        <end position="112"/>
    </location>
</feature>
<proteinExistence type="predicted"/>
<dbReference type="Proteomes" id="UP001292094">
    <property type="component" value="Unassembled WGS sequence"/>
</dbReference>
<reference evidence="2" key="1">
    <citation type="submission" date="2023-11" db="EMBL/GenBank/DDBJ databases">
        <title>Genome assemblies of two species of porcelain crab, Petrolisthes cinctipes and Petrolisthes manimaculis (Anomura: Porcellanidae).</title>
        <authorList>
            <person name="Angst P."/>
        </authorList>
    </citation>
    <scope>NUCLEOTIDE SEQUENCE</scope>
    <source>
        <strain evidence="2">PB745_02</strain>
        <tissue evidence="2">Gill</tissue>
    </source>
</reference>
<feature type="compositionally biased region" description="Polar residues" evidence="1">
    <location>
        <begin position="146"/>
        <end position="162"/>
    </location>
</feature>
<evidence type="ECO:0000313" key="3">
    <source>
        <dbReference type="Proteomes" id="UP001292094"/>
    </source>
</evidence>
<name>A0AAE1PHM6_9EUCA</name>
<feature type="compositionally biased region" description="Basic and acidic residues" evidence="1">
    <location>
        <begin position="796"/>
        <end position="813"/>
    </location>
</feature>